<name>A0A5J6MMV2_9PROT</name>
<sequence>MRVHHHSHARCGIQPRARINAGDGEQSAPGSRRVPFKTSPAFSLSSSRGSRAHRQSRDDAGGWRQKPAGGSFSRDRVGVPRLGAMTATQRLTTAASLFETGPARESGASFGAPGGAG</sequence>
<feature type="region of interest" description="Disordered" evidence="1">
    <location>
        <begin position="1"/>
        <end position="81"/>
    </location>
</feature>
<dbReference type="AlphaFoldDB" id="A0A5J6MMV2"/>
<dbReference type="EMBL" id="CP042906">
    <property type="protein sequence ID" value="QEX18521.1"/>
    <property type="molecule type" value="Genomic_DNA"/>
</dbReference>
<accession>A0A5J6MMV2</accession>
<evidence type="ECO:0000313" key="2">
    <source>
        <dbReference type="EMBL" id="QEX18521.1"/>
    </source>
</evidence>
<evidence type="ECO:0000313" key="3">
    <source>
        <dbReference type="Proteomes" id="UP000326202"/>
    </source>
</evidence>
<feature type="compositionally biased region" description="Polar residues" evidence="1">
    <location>
        <begin position="40"/>
        <end position="49"/>
    </location>
</feature>
<dbReference type="Proteomes" id="UP000326202">
    <property type="component" value="Chromosome"/>
</dbReference>
<feature type="region of interest" description="Disordered" evidence="1">
    <location>
        <begin position="97"/>
        <end position="117"/>
    </location>
</feature>
<gene>
    <name evidence="2" type="ORF">FRZ44_38280</name>
</gene>
<proteinExistence type="predicted"/>
<keyword evidence="3" id="KW-1185">Reference proteome</keyword>
<reference evidence="2 3" key="1">
    <citation type="submission" date="2019-08" db="EMBL/GenBank/DDBJ databases">
        <title>Hyperibacter terrae gen. nov., sp. nov. and Hyperibacter viscosus sp. nov., two new members in the family Rhodospirillaceae isolated from the rhizosphere of Hypericum perforatum.</title>
        <authorList>
            <person name="Noviana Z."/>
        </authorList>
    </citation>
    <scope>NUCLEOTIDE SEQUENCE [LARGE SCALE GENOMIC DNA]</scope>
    <source>
        <strain evidence="2 3">R5913</strain>
    </source>
</reference>
<organism evidence="2 3">
    <name type="scientific">Hypericibacter terrae</name>
    <dbReference type="NCBI Taxonomy" id="2602015"/>
    <lineage>
        <taxon>Bacteria</taxon>
        <taxon>Pseudomonadati</taxon>
        <taxon>Pseudomonadota</taxon>
        <taxon>Alphaproteobacteria</taxon>
        <taxon>Rhodospirillales</taxon>
        <taxon>Dongiaceae</taxon>
        <taxon>Hypericibacter</taxon>
    </lineage>
</organism>
<protein>
    <submittedName>
        <fullName evidence="2">Uncharacterized protein</fullName>
    </submittedName>
</protein>
<evidence type="ECO:0000256" key="1">
    <source>
        <dbReference type="SAM" id="MobiDB-lite"/>
    </source>
</evidence>
<dbReference type="KEGG" id="htq:FRZ44_38280"/>